<dbReference type="CDD" id="cd02440">
    <property type="entry name" value="AdoMet_MTases"/>
    <property type="match status" value="1"/>
</dbReference>
<evidence type="ECO:0000256" key="4">
    <source>
        <dbReference type="ARBA" id="ARBA00022679"/>
    </source>
</evidence>
<dbReference type="InterPro" id="IPR029063">
    <property type="entry name" value="SAM-dependent_MTases_sf"/>
</dbReference>
<feature type="binding site" evidence="6">
    <location>
        <position position="88"/>
    </location>
    <ligand>
        <name>S-adenosyl-L-methionine</name>
        <dbReference type="ChEBI" id="CHEBI:59789"/>
    </ligand>
</feature>
<dbReference type="Gene3D" id="3.40.50.150">
    <property type="entry name" value="Vaccinia Virus protein VP39"/>
    <property type="match status" value="1"/>
</dbReference>
<dbReference type="Pfam" id="PF02527">
    <property type="entry name" value="GidB"/>
    <property type="match status" value="1"/>
</dbReference>
<gene>
    <name evidence="6 7" type="primary">rsmG</name>
    <name evidence="7" type="ORF">FDQ92_06395</name>
</gene>
<dbReference type="NCBIfam" id="TIGR00138">
    <property type="entry name" value="rsmG_gidB"/>
    <property type="match status" value="1"/>
</dbReference>
<evidence type="ECO:0000256" key="5">
    <source>
        <dbReference type="ARBA" id="ARBA00022691"/>
    </source>
</evidence>
<evidence type="ECO:0000256" key="3">
    <source>
        <dbReference type="ARBA" id="ARBA00022603"/>
    </source>
</evidence>
<feature type="binding site" evidence="6">
    <location>
        <position position="161"/>
    </location>
    <ligand>
        <name>S-adenosyl-L-methionine</name>
        <dbReference type="ChEBI" id="CHEBI:59789"/>
    </ligand>
</feature>
<keyword evidence="5 6" id="KW-0949">S-adenosyl-L-methionine</keyword>
<keyword evidence="1 6" id="KW-0963">Cytoplasm</keyword>
<comment type="caution">
    <text evidence="6">Lacks conserved residue(s) required for the propagation of feature annotation.</text>
</comment>
<evidence type="ECO:0000256" key="6">
    <source>
        <dbReference type="HAMAP-Rule" id="MF_00074"/>
    </source>
</evidence>
<reference evidence="7 8" key="1">
    <citation type="submission" date="2019-05" db="EMBL/GenBank/DDBJ databases">
        <title>The Complete Genome Sequence of the n-alkane-degrading Desulfoglaeba alkanexedens ALDC reveals multiple alkylsuccinate synthase gene clusters.</title>
        <authorList>
            <person name="Callaghan A.V."/>
            <person name="Davidova I.A."/>
            <person name="Duncan K.E."/>
            <person name="Morris B."/>
            <person name="McInerney M.J."/>
        </authorList>
    </citation>
    <scope>NUCLEOTIDE SEQUENCE [LARGE SCALE GENOMIC DNA]</scope>
    <source>
        <strain evidence="7 8">ALDC</strain>
    </source>
</reference>
<dbReference type="PANTHER" id="PTHR31760:SF0">
    <property type="entry name" value="S-ADENOSYL-L-METHIONINE-DEPENDENT METHYLTRANSFERASES SUPERFAMILY PROTEIN"/>
    <property type="match status" value="1"/>
</dbReference>
<dbReference type="InterPro" id="IPR003682">
    <property type="entry name" value="rRNA_ssu_MeTfrase_G"/>
</dbReference>
<comment type="subcellular location">
    <subcellularLocation>
        <location evidence="6">Cytoplasm</location>
    </subcellularLocation>
</comment>
<dbReference type="AlphaFoldDB" id="A0A4P8L1U5"/>
<keyword evidence="8" id="KW-1185">Reference proteome</keyword>
<dbReference type="KEGG" id="dax:FDQ92_06395"/>
<sequence>MNPIAHRPPFPEDAFVRRLLSAAETAGIPLSQAQALRCHRHAARMLQWNASVNLTRIVDLEGIVSKHIIDSLVPGTLLPHRGWVLDVGTGPGFPGIPLKILHPELQIVLLESARKKCSFLKVIVAELAMDGIRIVNEKWERFAVRTYSWEPVEGYDAIVMRAVRLEPDHLLLLARGKLAPGGLFAWWTTAHADTAPAILTQTARQAGLEPLPPFQYDLGGGPRHVLFWRRIRQEQLSEPGLS</sequence>
<dbReference type="GO" id="GO:0070043">
    <property type="term" value="F:rRNA (guanine-N7-)-methyltransferase activity"/>
    <property type="evidence" value="ECO:0007669"/>
    <property type="project" value="UniProtKB-UniRule"/>
</dbReference>
<evidence type="ECO:0000256" key="1">
    <source>
        <dbReference type="ARBA" id="ARBA00022490"/>
    </source>
</evidence>
<evidence type="ECO:0000256" key="2">
    <source>
        <dbReference type="ARBA" id="ARBA00022552"/>
    </source>
</evidence>
<dbReference type="EMBL" id="CP040098">
    <property type="protein sequence ID" value="QCQ21838.1"/>
    <property type="molecule type" value="Genomic_DNA"/>
</dbReference>
<feature type="binding site" evidence="6">
    <location>
        <position position="93"/>
    </location>
    <ligand>
        <name>S-adenosyl-L-methionine</name>
        <dbReference type="ChEBI" id="CHEBI:59789"/>
    </ligand>
</feature>
<dbReference type="Proteomes" id="UP000298602">
    <property type="component" value="Chromosome"/>
</dbReference>
<dbReference type="RefSeq" id="WP_137423807.1">
    <property type="nucleotide sequence ID" value="NZ_CP040098.1"/>
</dbReference>
<keyword evidence="4 6" id="KW-0808">Transferase</keyword>
<dbReference type="EC" id="2.1.1.-" evidence="6"/>
<dbReference type="GO" id="GO:0005829">
    <property type="term" value="C:cytosol"/>
    <property type="evidence" value="ECO:0007669"/>
    <property type="project" value="TreeGrafter"/>
</dbReference>
<name>A0A4P8L1U5_9BACT</name>
<comment type="similarity">
    <text evidence="6">Belongs to the methyltransferase superfamily. RNA methyltransferase RsmG family.</text>
</comment>
<dbReference type="SUPFAM" id="SSF53335">
    <property type="entry name" value="S-adenosyl-L-methionine-dependent methyltransferases"/>
    <property type="match status" value="1"/>
</dbReference>
<keyword evidence="2 6" id="KW-0698">rRNA processing</keyword>
<evidence type="ECO:0000313" key="7">
    <source>
        <dbReference type="EMBL" id="QCQ21838.1"/>
    </source>
</evidence>
<proteinExistence type="inferred from homology"/>
<dbReference type="OrthoDB" id="9808773at2"/>
<evidence type="ECO:0000313" key="8">
    <source>
        <dbReference type="Proteomes" id="UP000298602"/>
    </source>
</evidence>
<accession>A0A4P8L1U5</accession>
<dbReference type="PANTHER" id="PTHR31760">
    <property type="entry name" value="S-ADENOSYL-L-METHIONINE-DEPENDENT METHYLTRANSFERASES SUPERFAMILY PROTEIN"/>
    <property type="match status" value="1"/>
</dbReference>
<comment type="function">
    <text evidence="6">Specifically methylates the N7 position of a guanine in 16S rRNA.</text>
</comment>
<dbReference type="HAMAP" id="MF_00074">
    <property type="entry name" value="16SrRNA_methyltr_G"/>
    <property type="match status" value="1"/>
</dbReference>
<organism evidence="7 8">
    <name type="scientific">Desulfoglaeba alkanexedens ALDC</name>
    <dbReference type="NCBI Taxonomy" id="980445"/>
    <lineage>
        <taxon>Bacteria</taxon>
        <taxon>Pseudomonadati</taxon>
        <taxon>Thermodesulfobacteriota</taxon>
        <taxon>Syntrophobacteria</taxon>
        <taxon>Syntrophobacterales</taxon>
        <taxon>Syntrophobacteraceae</taxon>
        <taxon>Desulfoglaeba</taxon>
    </lineage>
</organism>
<reference evidence="7 8" key="2">
    <citation type="submission" date="2019-05" db="EMBL/GenBank/DDBJ databases">
        <authorList>
            <person name="Suflita J.M."/>
            <person name="Marks C.R."/>
        </authorList>
    </citation>
    <scope>NUCLEOTIDE SEQUENCE [LARGE SCALE GENOMIC DNA]</scope>
    <source>
        <strain evidence="7 8">ALDC</strain>
    </source>
</reference>
<keyword evidence="3 6" id="KW-0489">Methyltransferase</keyword>
<protein>
    <recommendedName>
        <fullName evidence="6">Ribosomal RNA small subunit methyltransferase G</fullName>
        <ecNumber evidence="6">2.1.1.-</ecNumber>
    </recommendedName>
    <alternativeName>
        <fullName evidence="6">16S rRNA 7-methylguanosine methyltransferase</fullName>
        <shortName evidence="6">16S rRNA m7G methyltransferase</shortName>
    </alternativeName>
</protein>